<dbReference type="Pfam" id="PF08168">
    <property type="entry name" value="NOL11_N"/>
    <property type="match status" value="1"/>
</dbReference>
<proteinExistence type="predicted"/>
<keyword evidence="6" id="KW-0539">Nucleus</keyword>
<dbReference type="InterPro" id="IPR042859">
    <property type="entry name" value="NOL11"/>
</dbReference>
<evidence type="ECO:0000313" key="10">
    <source>
        <dbReference type="Proteomes" id="UP000230750"/>
    </source>
</evidence>
<keyword evidence="2" id="KW-0698">rRNA processing</keyword>
<dbReference type="Proteomes" id="UP000230750">
    <property type="component" value="Unassembled WGS sequence"/>
</dbReference>
<evidence type="ECO:0000256" key="5">
    <source>
        <dbReference type="ARBA" id="ARBA00023163"/>
    </source>
</evidence>
<dbReference type="InterPro" id="IPR048897">
    <property type="entry name" value="Nol11_C"/>
</dbReference>
<keyword evidence="10" id="KW-1185">Reference proteome</keyword>
<dbReference type="GO" id="GO:0005730">
    <property type="term" value="C:nucleolus"/>
    <property type="evidence" value="ECO:0007669"/>
    <property type="project" value="UniProtKB-SubCell"/>
</dbReference>
<dbReference type="GO" id="GO:0030490">
    <property type="term" value="P:maturation of SSU-rRNA"/>
    <property type="evidence" value="ECO:0007669"/>
    <property type="project" value="InterPro"/>
</dbReference>
<evidence type="ECO:0000256" key="3">
    <source>
        <dbReference type="ARBA" id="ARBA00023015"/>
    </source>
</evidence>
<evidence type="ECO:0000256" key="2">
    <source>
        <dbReference type="ARBA" id="ARBA00022552"/>
    </source>
</evidence>
<evidence type="ECO:0000313" key="9">
    <source>
        <dbReference type="EMBL" id="PIK37393.1"/>
    </source>
</evidence>
<dbReference type="OrthoDB" id="6502630at2759"/>
<evidence type="ECO:0000256" key="6">
    <source>
        <dbReference type="ARBA" id="ARBA00023242"/>
    </source>
</evidence>
<sequence length="588" mass="65838">MLQSLARWTYETQDLSKKHFKDVGSDVRSLLTSDELDEPVVIFCNGYVEGLDSVSANKKKTRGRKLLRNEEIMNQWLAKEGQTVNVVLLTSRAEGYQLLMTPIPCEDGGTAVRCSLKKPTEQSTVCDSCVFEDGNMSSLFILWSDGSIWRYHLAAVTQQEDRASHLDGQRILKLSSENNLSKVCIEVVHADFIAVSGITGLDSQTSVENLSIWSIPYGTLQGHVTLSTAKESTNKDSGRRHLVYLHKYLISATPDSLTCHFCRCDNGTLAQALGKLSTDQVDDNDQRENLTINWSTDDKEQSISSLEIASTKERTLSMLLGSTKVNKTVLRRDVESLRAHSPSDILDILKKVAEDFQKRKPKKLLPGTTLEIVVIISSLAGSACPEFLSAVLEDANVNLILTCLEHIKDLPEPFVVKCLELILSFEEDKIPALSRNRGNDRPNVGKLCPLGPKQAWCLNQVLGCPFNTVFLLSSMKKVQFDLILLFLKYLVFLVSKECQWCEGDLPDETLVDWISVTLDAHFTQLVLTPEAKDILVSLQSHVQQQLVFYSEVNEVNRFVQAIGKTARKSPKDIKQSRESTYSVEFMEL</sequence>
<evidence type="ECO:0000259" key="7">
    <source>
        <dbReference type="Pfam" id="PF08168"/>
    </source>
</evidence>
<protein>
    <submittedName>
        <fullName evidence="9">Putative nucleolar protein 11</fullName>
    </submittedName>
</protein>
<dbReference type="EMBL" id="MRZV01001510">
    <property type="protein sequence ID" value="PIK37393.1"/>
    <property type="molecule type" value="Genomic_DNA"/>
</dbReference>
<dbReference type="GO" id="GO:0003723">
    <property type="term" value="F:RNA binding"/>
    <property type="evidence" value="ECO:0007669"/>
    <property type="project" value="TreeGrafter"/>
</dbReference>
<gene>
    <name evidence="9" type="ORF">BSL78_25769</name>
</gene>
<evidence type="ECO:0000256" key="4">
    <source>
        <dbReference type="ARBA" id="ARBA00023159"/>
    </source>
</evidence>
<keyword evidence="3" id="KW-0805">Transcription regulation</keyword>
<evidence type="ECO:0000259" key="8">
    <source>
        <dbReference type="Pfam" id="PF20998"/>
    </source>
</evidence>
<evidence type="ECO:0000256" key="1">
    <source>
        <dbReference type="ARBA" id="ARBA00004604"/>
    </source>
</evidence>
<dbReference type="PANTHER" id="PTHR15633">
    <property type="entry name" value="NUCLEOLAR PROTEIN 11"/>
    <property type="match status" value="1"/>
</dbReference>
<feature type="domain" description="Nucleolar protein 11 C-terminal" evidence="8">
    <location>
        <begin position="379"/>
        <end position="588"/>
    </location>
</feature>
<keyword evidence="5" id="KW-0804">Transcription</keyword>
<dbReference type="AlphaFoldDB" id="A0A2G8JNT8"/>
<dbReference type="Pfam" id="PF20998">
    <property type="entry name" value="Nol11_C"/>
    <property type="match status" value="1"/>
</dbReference>
<reference evidence="9 10" key="1">
    <citation type="journal article" date="2017" name="PLoS Biol.">
        <title>The sea cucumber genome provides insights into morphological evolution and visceral regeneration.</title>
        <authorList>
            <person name="Zhang X."/>
            <person name="Sun L."/>
            <person name="Yuan J."/>
            <person name="Sun Y."/>
            <person name="Gao Y."/>
            <person name="Zhang L."/>
            <person name="Li S."/>
            <person name="Dai H."/>
            <person name="Hamel J.F."/>
            <person name="Liu C."/>
            <person name="Yu Y."/>
            <person name="Liu S."/>
            <person name="Lin W."/>
            <person name="Guo K."/>
            <person name="Jin S."/>
            <person name="Xu P."/>
            <person name="Storey K.B."/>
            <person name="Huan P."/>
            <person name="Zhang T."/>
            <person name="Zhou Y."/>
            <person name="Zhang J."/>
            <person name="Lin C."/>
            <person name="Li X."/>
            <person name="Xing L."/>
            <person name="Huo D."/>
            <person name="Sun M."/>
            <person name="Wang L."/>
            <person name="Mercier A."/>
            <person name="Li F."/>
            <person name="Yang H."/>
            <person name="Xiang J."/>
        </authorList>
    </citation>
    <scope>NUCLEOTIDE SEQUENCE [LARGE SCALE GENOMIC DNA]</scope>
    <source>
        <strain evidence="9">Shaxun</strain>
        <tissue evidence="9">Muscle</tissue>
    </source>
</reference>
<dbReference type="PANTHER" id="PTHR15633:SF2">
    <property type="entry name" value="NUCLEOLAR PROTEIN 11"/>
    <property type="match status" value="1"/>
</dbReference>
<dbReference type="InterPro" id="IPR012584">
    <property type="entry name" value="NOL11_N"/>
</dbReference>
<keyword evidence="4" id="KW-0010">Activator</keyword>
<accession>A0A2G8JNT8</accession>
<name>A0A2G8JNT8_STIJA</name>
<dbReference type="STRING" id="307972.A0A2G8JNT8"/>
<comment type="subcellular location">
    <subcellularLocation>
        <location evidence="1">Nucleus</location>
        <location evidence="1">Nucleolus</location>
    </subcellularLocation>
</comment>
<feature type="domain" description="Nucleolar protein 11 N-terminal" evidence="7">
    <location>
        <begin position="4"/>
        <end position="233"/>
    </location>
</feature>
<comment type="caution">
    <text evidence="9">The sequence shown here is derived from an EMBL/GenBank/DDBJ whole genome shotgun (WGS) entry which is preliminary data.</text>
</comment>
<organism evidence="9 10">
    <name type="scientific">Stichopus japonicus</name>
    <name type="common">Sea cucumber</name>
    <dbReference type="NCBI Taxonomy" id="307972"/>
    <lineage>
        <taxon>Eukaryota</taxon>
        <taxon>Metazoa</taxon>
        <taxon>Echinodermata</taxon>
        <taxon>Eleutherozoa</taxon>
        <taxon>Echinozoa</taxon>
        <taxon>Holothuroidea</taxon>
        <taxon>Aspidochirotacea</taxon>
        <taxon>Aspidochirotida</taxon>
        <taxon>Stichopodidae</taxon>
        <taxon>Apostichopus</taxon>
    </lineage>
</organism>